<dbReference type="GO" id="GO:0006355">
    <property type="term" value="P:regulation of DNA-templated transcription"/>
    <property type="evidence" value="ECO:0007669"/>
    <property type="project" value="InterPro"/>
</dbReference>
<sequence length="98" mass="11205">MQEPKRARIILRTDSELKEDAQATFEEMGLSLSQGIQLYLREVVATGKIPFEIQTKAARLAAEADEAETQAKEGKRRVYTVTEYKDYLKRLEEESTHG</sequence>
<proteinExistence type="inferred from homology"/>
<organism evidence="3 4">
    <name type="scientific">Levilactobacillus acidifarinae DSM 19394 = JCM 15949</name>
    <dbReference type="NCBI Taxonomy" id="1423715"/>
    <lineage>
        <taxon>Bacteria</taxon>
        <taxon>Bacillati</taxon>
        <taxon>Bacillota</taxon>
        <taxon>Bacilli</taxon>
        <taxon>Lactobacillales</taxon>
        <taxon>Lactobacillaceae</taxon>
        <taxon>Levilactobacillus</taxon>
    </lineage>
</organism>
<keyword evidence="4" id="KW-1185">Reference proteome</keyword>
<dbReference type="Proteomes" id="UP000051955">
    <property type="component" value="Unassembled WGS sequence"/>
</dbReference>
<comment type="caution">
    <text evidence="3">The sequence shown here is derived from an EMBL/GenBank/DDBJ whole genome shotgun (WGS) entry which is preliminary data.</text>
</comment>
<evidence type="ECO:0008006" key="5">
    <source>
        <dbReference type="Google" id="ProtNLM"/>
    </source>
</evidence>
<dbReference type="PANTHER" id="PTHR38781">
    <property type="entry name" value="ANTITOXIN DINJ-RELATED"/>
    <property type="match status" value="1"/>
</dbReference>
<keyword evidence="2" id="KW-1277">Toxin-antitoxin system</keyword>
<name>A0A0R1LIG5_9LACO</name>
<dbReference type="RefSeq" id="WP_057802073.1">
    <property type="nucleotide sequence ID" value="NZ_AZDV01000006.1"/>
</dbReference>
<dbReference type="PANTHER" id="PTHR38781:SF1">
    <property type="entry name" value="ANTITOXIN DINJ-RELATED"/>
    <property type="match status" value="1"/>
</dbReference>
<protein>
    <recommendedName>
        <fullName evidence="5">DNA-damage-inducible protein J</fullName>
    </recommendedName>
</protein>
<evidence type="ECO:0000256" key="2">
    <source>
        <dbReference type="ARBA" id="ARBA00022649"/>
    </source>
</evidence>
<dbReference type="STRING" id="1423715.FD25_GL000122"/>
<dbReference type="PATRIC" id="fig|1423715.3.peg.125"/>
<dbReference type="InterPro" id="IPR007337">
    <property type="entry name" value="RelB/DinJ"/>
</dbReference>
<comment type="similarity">
    <text evidence="1">Belongs to the RelB/DinJ antitoxin family.</text>
</comment>
<dbReference type="NCBIfam" id="TIGR02384">
    <property type="entry name" value="RelB_DinJ"/>
    <property type="match status" value="1"/>
</dbReference>
<dbReference type="Pfam" id="PF04221">
    <property type="entry name" value="RelB"/>
    <property type="match status" value="1"/>
</dbReference>
<evidence type="ECO:0000313" key="4">
    <source>
        <dbReference type="Proteomes" id="UP000051955"/>
    </source>
</evidence>
<dbReference type="EMBL" id="AZDV01000006">
    <property type="protein sequence ID" value="KRK95707.1"/>
    <property type="molecule type" value="Genomic_DNA"/>
</dbReference>
<dbReference type="AlphaFoldDB" id="A0A0R1LIG5"/>
<reference evidence="3 4" key="1">
    <citation type="journal article" date="2015" name="Genome Announc.">
        <title>Expanding the biotechnology potential of lactobacilli through comparative genomics of 213 strains and associated genera.</title>
        <authorList>
            <person name="Sun Z."/>
            <person name="Harris H.M."/>
            <person name="McCann A."/>
            <person name="Guo C."/>
            <person name="Argimon S."/>
            <person name="Zhang W."/>
            <person name="Yang X."/>
            <person name="Jeffery I.B."/>
            <person name="Cooney J.C."/>
            <person name="Kagawa T.F."/>
            <person name="Liu W."/>
            <person name="Song Y."/>
            <person name="Salvetti E."/>
            <person name="Wrobel A."/>
            <person name="Rasinkangas P."/>
            <person name="Parkhill J."/>
            <person name="Rea M.C."/>
            <person name="O'Sullivan O."/>
            <person name="Ritari J."/>
            <person name="Douillard F.P."/>
            <person name="Paul Ross R."/>
            <person name="Yang R."/>
            <person name="Briner A.E."/>
            <person name="Felis G.E."/>
            <person name="de Vos W.M."/>
            <person name="Barrangou R."/>
            <person name="Klaenhammer T.R."/>
            <person name="Caufield P.W."/>
            <person name="Cui Y."/>
            <person name="Zhang H."/>
            <person name="O'Toole P.W."/>
        </authorList>
    </citation>
    <scope>NUCLEOTIDE SEQUENCE [LARGE SCALE GENOMIC DNA]</scope>
    <source>
        <strain evidence="3 4">DSM 19394</strain>
    </source>
</reference>
<evidence type="ECO:0000313" key="3">
    <source>
        <dbReference type="EMBL" id="KRK95707.1"/>
    </source>
</evidence>
<accession>A0A0R1LIG5</accession>
<dbReference type="GO" id="GO:0006351">
    <property type="term" value="P:DNA-templated transcription"/>
    <property type="evidence" value="ECO:0007669"/>
    <property type="project" value="TreeGrafter"/>
</dbReference>
<dbReference type="InterPro" id="IPR013321">
    <property type="entry name" value="Arc_rbn_hlx_hlx"/>
</dbReference>
<dbReference type="Gene3D" id="1.10.1220.10">
    <property type="entry name" value="Met repressor-like"/>
    <property type="match status" value="1"/>
</dbReference>
<evidence type="ECO:0000256" key="1">
    <source>
        <dbReference type="ARBA" id="ARBA00010562"/>
    </source>
</evidence>
<gene>
    <name evidence="3" type="ORF">FD25_GL000122</name>
</gene>